<dbReference type="EMBL" id="VSBS01000057">
    <property type="protein sequence ID" value="TXT03195.1"/>
    <property type="molecule type" value="Genomic_DNA"/>
</dbReference>
<dbReference type="SUPFAM" id="SSF52218">
    <property type="entry name" value="Flavoproteins"/>
    <property type="match status" value="1"/>
</dbReference>
<comment type="caution">
    <text evidence="2">The sequence shown here is derived from an EMBL/GenBank/DDBJ whole genome shotgun (WGS) entry which is preliminary data.</text>
</comment>
<dbReference type="Gene3D" id="3.40.50.360">
    <property type="match status" value="1"/>
</dbReference>
<dbReference type="EC" id="1.6.99.-" evidence="2"/>
<proteinExistence type="predicted"/>
<sequence>FPAMLKGYIDRVWNNGLAYGDGHKLPFNKVRWVALVGGDKESFVQMGWEKNISDYLKNMCSYLGIEDADVTFLCNTVVFDGEELHASYYQSLLSQVRDMVDAL</sequence>
<organism evidence="2 3">
    <name type="scientific">Escherichia coli</name>
    <dbReference type="NCBI Taxonomy" id="562"/>
    <lineage>
        <taxon>Bacteria</taxon>
        <taxon>Pseudomonadati</taxon>
        <taxon>Pseudomonadota</taxon>
        <taxon>Gammaproteobacteria</taxon>
        <taxon>Enterobacterales</taxon>
        <taxon>Enterobacteriaceae</taxon>
        <taxon>Escherichia</taxon>
    </lineage>
</organism>
<evidence type="ECO:0000313" key="2">
    <source>
        <dbReference type="EMBL" id="TXT03195.1"/>
    </source>
</evidence>
<name>A0A5C9AT11_ECOLX</name>
<gene>
    <name evidence="2" type="ORF">FWK02_03245</name>
</gene>
<dbReference type="NCBIfam" id="NF007280">
    <property type="entry name" value="PRK09739.1"/>
    <property type="match status" value="1"/>
</dbReference>
<dbReference type="Proteomes" id="UP000321461">
    <property type="component" value="Unassembled WGS sequence"/>
</dbReference>
<keyword evidence="2" id="KW-0560">Oxidoreductase</keyword>
<feature type="non-terminal residue" evidence="2">
    <location>
        <position position="1"/>
    </location>
</feature>
<accession>A0A5C9AT11</accession>
<dbReference type="GO" id="GO:0016491">
    <property type="term" value="F:oxidoreductase activity"/>
    <property type="evidence" value="ECO:0007669"/>
    <property type="project" value="UniProtKB-KW"/>
</dbReference>
<dbReference type="InterPro" id="IPR003680">
    <property type="entry name" value="Flavodoxin_fold"/>
</dbReference>
<dbReference type="AlphaFoldDB" id="A0A5C9AT11"/>
<feature type="domain" description="Flavodoxin-like fold" evidence="1">
    <location>
        <begin position="1"/>
        <end position="86"/>
    </location>
</feature>
<evidence type="ECO:0000313" key="3">
    <source>
        <dbReference type="Proteomes" id="UP000321461"/>
    </source>
</evidence>
<reference evidence="2 3" key="1">
    <citation type="submission" date="2019-08" db="EMBL/GenBank/DDBJ databases">
        <title>Whole genome analysis of cultivated E. coli strains isolated from CD patients and healthy donors.</title>
        <authorList>
            <person name="Siniagina M.N."/>
            <person name="Markelova M.I."/>
            <person name="Laikov A.V."/>
            <person name="Boulygina E.A."/>
            <person name="Khusnutdinova D.R."/>
            <person name="Kharchenko A."/>
            <person name="Grigoryeva T.V."/>
        </authorList>
    </citation>
    <scope>NUCLEOTIDE SEQUENCE [LARGE SCALE GENOMIC DNA]</scope>
    <source>
        <strain evidence="2 3">3_77_5</strain>
    </source>
</reference>
<protein>
    <submittedName>
        <fullName evidence="2">NAD(P)H oxidoreductase</fullName>
        <ecNumber evidence="2">1.6.99.-</ecNumber>
    </submittedName>
</protein>
<dbReference type="Pfam" id="PF02525">
    <property type="entry name" value="Flavodoxin_2"/>
    <property type="match status" value="1"/>
</dbReference>
<evidence type="ECO:0000259" key="1">
    <source>
        <dbReference type="Pfam" id="PF02525"/>
    </source>
</evidence>
<dbReference type="InterPro" id="IPR029039">
    <property type="entry name" value="Flavoprotein-like_sf"/>
</dbReference>